<dbReference type="InterPro" id="IPR039883">
    <property type="entry name" value="Fcf2/DNTTIP2"/>
</dbReference>
<sequence length="250" mass="29402">MIVQILDQYSFFKSSLCPRANVKMVPPNTKAIKFGGYGQDFTPWWDNMIKAKPKIDLKKDDDVFDNWFSYTPPGKTNWLCGPGPATVKETNKQSQVEDIPVPSIYNRKLITKGRRQLKKERKAERQKTAGPKWFAMKAPDIDEKIKNDMELIRMRGVLDPKRFYKHNDRKALPKYFQMGTVMDEGTDFYSSRLTKKQRKQNLVEELMADADIRQYNKRKYAELQQKMRVKHKTKPSKTKSHGRKRFKKSS</sequence>
<dbReference type="Pfam" id="PF08698">
    <property type="entry name" value="Fcf2"/>
    <property type="match status" value="1"/>
</dbReference>
<dbReference type="GO" id="GO:0005730">
    <property type="term" value="C:nucleolus"/>
    <property type="evidence" value="ECO:0007669"/>
    <property type="project" value="UniProtKB-SubCell"/>
</dbReference>
<dbReference type="GO" id="GO:0003723">
    <property type="term" value="F:RNA binding"/>
    <property type="evidence" value="ECO:0007669"/>
    <property type="project" value="TreeGrafter"/>
</dbReference>
<comment type="subcellular location">
    <subcellularLocation>
        <location evidence="1">Nucleus</location>
        <location evidence="1">Nucleolus</location>
    </subcellularLocation>
</comment>
<evidence type="ECO:0000313" key="5">
    <source>
        <dbReference type="EMBL" id="KAK0052929.1"/>
    </source>
</evidence>
<dbReference type="PANTHER" id="PTHR21686">
    <property type="entry name" value="DEOXYNUCLEOTIDYLTRANSFERASE TERMINAL-INTERACTING PROTEIN 2"/>
    <property type="match status" value="1"/>
</dbReference>
<protein>
    <submittedName>
        <fullName evidence="5">Deoxynucleotidyltransferase terminal-interacting protein 2</fullName>
    </submittedName>
</protein>
<accession>A0AAD8BFQ5</accession>
<evidence type="ECO:0000313" key="6">
    <source>
        <dbReference type="Proteomes" id="UP001233172"/>
    </source>
</evidence>
<evidence type="ECO:0000256" key="2">
    <source>
        <dbReference type="ARBA" id="ARBA00023242"/>
    </source>
</evidence>
<evidence type="ECO:0000259" key="4">
    <source>
        <dbReference type="Pfam" id="PF08698"/>
    </source>
</evidence>
<comment type="caution">
    <text evidence="5">The sequence shown here is derived from an EMBL/GenBank/DDBJ whole genome shotgun (WGS) entry which is preliminary data.</text>
</comment>
<proteinExistence type="predicted"/>
<dbReference type="AlphaFoldDB" id="A0AAD8BFQ5"/>
<dbReference type="InterPro" id="IPR014810">
    <property type="entry name" value="Fcf2_C"/>
</dbReference>
<feature type="compositionally biased region" description="Basic residues" evidence="3">
    <location>
        <begin position="227"/>
        <end position="250"/>
    </location>
</feature>
<dbReference type="GO" id="GO:0006396">
    <property type="term" value="P:RNA processing"/>
    <property type="evidence" value="ECO:0007669"/>
    <property type="project" value="TreeGrafter"/>
</dbReference>
<dbReference type="Proteomes" id="UP001233172">
    <property type="component" value="Unassembled WGS sequence"/>
</dbReference>
<keyword evidence="2" id="KW-0539">Nucleus</keyword>
<reference evidence="5" key="1">
    <citation type="journal article" date="2023" name="PLoS Negl. Trop. Dis.">
        <title>A genome sequence for Biomphalaria pfeifferi, the major vector snail for the human-infecting parasite Schistosoma mansoni.</title>
        <authorList>
            <person name="Bu L."/>
            <person name="Lu L."/>
            <person name="Laidemitt M.R."/>
            <person name="Zhang S.M."/>
            <person name="Mutuku M."/>
            <person name="Mkoji G."/>
            <person name="Steinauer M."/>
            <person name="Loker E.S."/>
        </authorList>
    </citation>
    <scope>NUCLEOTIDE SEQUENCE</scope>
    <source>
        <strain evidence="5">KasaAsao</strain>
    </source>
</reference>
<evidence type="ECO:0000256" key="1">
    <source>
        <dbReference type="ARBA" id="ARBA00004604"/>
    </source>
</evidence>
<reference evidence="5" key="2">
    <citation type="submission" date="2023-04" db="EMBL/GenBank/DDBJ databases">
        <authorList>
            <person name="Bu L."/>
            <person name="Lu L."/>
            <person name="Laidemitt M.R."/>
            <person name="Zhang S.M."/>
            <person name="Mutuku M."/>
            <person name="Mkoji G."/>
            <person name="Steinauer M."/>
            <person name="Loker E.S."/>
        </authorList>
    </citation>
    <scope>NUCLEOTIDE SEQUENCE</scope>
    <source>
        <strain evidence="5">KasaAsao</strain>
        <tissue evidence="5">Whole Snail</tissue>
    </source>
</reference>
<name>A0AAD8BFQ5_BIOPF</name>
<gene>
    <name evidence="5" type="ORF">Bpfe_017546</name>
</gene>
<dbReference type="PANTHER" id="PTHR21686:SF12">
    <property type="entry name" value="DEOXYNUCLEOTIDYLTRANSFERASE TERMINAL-INTERACTING PROTEIN 2"/>
    <property type="match status" value="1"/>
</dbReference>
<feature type="domain" description="Fcf2 pre-rRNA processing C-terminal" evidence="4">
    <location>
        <begin position="126"/>
        <end position="219"/>
    </location>
</feature>
<feature type="region of interest" description="Disordered" evidence="3">
    <location>
        <begin position="225"/>
        <end position="250"/>
    </location>
</feature>
<evidence type="ECO:0000256" key="3">
    <source>
        <dbReference type="SAM" id="MobiDB-lite"/>
    </source>
</evidence>
<keyword evidence="6" id="KW-1185">Reference proteome</keyword>
<organism evidence="5 6">
    <name type="scientific">Biomphalaria pfeifferi</name>
    <name type="common">Bloodfluke planorb</name>
    <name type="synonym">Freshwater snail</name>
    <dbReference type="NCBI Taxonomy" id="112525"/>
    <lineage>
        <taxon>Eukaryota</taxon>
        <taxon>Metazoa</taxon>
        <taxon>Spiralia</taxon>
        <taxon>Lophotrochozoa</taxon>
        <taxon>Mollusca</taxon>
        <taxon>Gastropoda</taxon>
        <taxon>Heterobranchia</taxon>
        <taxon>Euthyneura</taxon>
        <taxon>Panpulmonata</taxon>
        <taxon>Hygrophila</taxon>
        <taxon>Lymnaeoidea</taxon>
        <taxon>Planorbidae</taxon>
        <taxon>Biomphalaria</taxon>
    </lineage>
</organism>
<dbReference type="EMBL" id="JASAOG010000090">
    <property type="protein sequence ID" value="KAK0052929.1"/>
    <property type="molecule type" value="Genomic_DNA"/>
</dbReference>